<accession>A0A1D2MHY3</accession>
<dbReference type="GO" id="GO:0006032">
    <property type="term" value="P:chitin catabolic process"/>
    <property type="evidence" value="ECO:0007669"/>
    <property type="project" value="InterPro"/>
</dbReference>
<evidence type="ECO:0000256" key="1">
    <source>
        <dbReference type="ARBA" id="ARBA00022670"/>
    </source>
</evidence>
<dbReference type="EC" id="3.4.24.-" evidence="7"/>
<dbReference type="Gene3D" id="3.40.390.10">
    <property type="entry name" value="Collagenase (Catalytic Domain)"/>
    <property type="match status" value="2"/>
</dbReference>
<dbReference type="STRING" id="48709.A0A1D2MHY3"/>
<dbReference type="AlphaFoldDB" id="A0A1D2MHY3"/>
<dbReference type="Gene3D" id="1.10.530.10">
    <property type="match status" value="1"/>
</dbReference>
<dbReference type="InterPro" id="IPR023346">
    <property type="entry name" value="Lysozyme-like_dom_sf"/>
</dbReference>
<evidence type="ECO:0000256" key="7">
    <source>
        <dbReference type="RuleBase" id="RU361183"/>
    </source>
</evidence>
<dbReference type="Proteomes" id="UP000094527">
    <property type="component" value="Unassembled WGS sequence"/>
</dbReference>
<name>A0A1D2MHY3_ORCCI</name>
<evidence type="ECO:0000256" key="6">
    <source>
        <dbReference type="PROSITE-ProRule" id="PRU01211"/>
    </source>
</evidence>
<evidence type="ECO:0000313" key="9">
    <source>
        <dbReference type="EMBL" id="ODM92610.1"/>
    </source>
</evidence>
<sequence length="634" mass="71687">MESISTQTCVIFTPHETEKDFLSIKVLRGHSASWSSFGHTTGEQLMHLAAAAAHEKSSLETGIVLYHLMKVLGFHSEHRRPDRDQYVEIDWDNIKKEKLHTYIKLAKNEFIYDLDRESYDFSSLMHPNTTKFAKDSKIPVILPKFQVHSVIGQRVGLSDGDVRKILDAYDCPKENNKSNSVVNYDQFSNALTWNGYPAPSWDQFNVFVNSAGPKGQIWSQTEAAMALTHYMHESDGLRAKREYRCEQNGCPGDYETPGCDVGGQRYYGRGYIQLTWCYNYRAASSFLFGDDRLVRDPDSVARSEELAWDTAFYFWNVNVHNLPGVAQGQFGVTTNAINGNLECRGDYVATARKRFEMYKVVRNAFGLDPNAADERAENIKFVFFHIKMGKMGKMVFQCLMLAALAGVIAGVPLPQGVDPRYGKFFQGDIRLPPGFDMKNGIIGDNYRWPGNVVPYEISGAFTGDERNTILGSLREISEKTCIRFVERSNEGDWVFIERGQPNSGCWSYVGRIGGRQILNLQPGPGAHCIWHGTAAHEMIHAIGFFHEQSRNDRDDYVTIMWDNIQPGTEGNFDKINTDAQGISYDYLSLMHYAANAFAIDPSRPTIVPKIDTQIGQNEGLTNSDAQKIRNMYRC</sequence>
<keyword evidence="4 6" id="KW-0862">Zinc</keyword>
<dbReference type="SUPFAM" id="SSF55486">
    <property type="entry name" value="Metalloproteases ('zincins'), catalytic domain"/>
    <property type="match status" value="2"/>
</dbReference>
<dbReference type="OrthoDB" id="291007at2759"/>
<dbReference type="Pfam" id="PF00182">
    <property type="entry name" value="Glyco_hydro_19"/>
    <property type="match status" value="1"/>
</dbReference>
<feature type="active site" evidence="6">
    <location>
        <position position="537"/>
    </location>
</feature>
<keyword evidence="5 6" id="KW-0482">Metalloprotease</keyword>
<dbReference type="SMART" id="SM00235">
    <property type="entry name" value="ZnMc"/>
    <property type="match status" value="1"/>
</dbReference>
<dbReference type="CDD" id="cd04280">
    <property type="entry name" value="ZnMc_astacin_like"/>
    <property type="match status" value="1"/>
</dbReference>
<keyword evidence="1 6" id="KW-0645">Protease</keyword>
<proteinExistence type="predicted"/>
<feature type="domain" description="Peptidase M12A" evidence="8">
    <location>
        <begin position="439"/>
        <end position="634"/>
    </location>
</feature>
<comment type="caution">
    <text evidence="6">Lacks conserved residue(s) required for the propagation of feature annotation.</text>
</comment>
<evidence type="ECO:0000256" key="2">
    <source>
        <dbReference type="ARBA" id="ARBA00022723"/>
    </source>
</evidence>
<evidence type="ECO:0000256" key="4">
    <source>
        <dbReference type="ARBA" id="ARBA00022833"/>
    </source>
</evidence>
<keyword evidence="10" id="KW-1185">Reference proteome</keyword>
<protein>
    <recommendedName>
        <fullName evidence="7">Metalloendopeptidase</fullName>
        <ecNumber evidence="7">3.4.24.-</ecNumber>
    </recommendedName>
</protein>
<feature type="binding site" evidence="6">
    <location>
        <position position="536"/>
    </location>
    <ligand>
        <name>Zn(2+)</name>
        <dbReference type="ChEBI" id="CHEBI:29105"/>
        <note>catalytic</note>
    </ligand>
</feature>
<dbReference type="Pfam" id="PF01400">
    <property type="entry name" value="Astacin"/>
    <property type="match status" value="2"/>
</dbReference>
<dbReference type="GO" id="GO:0008270">
    <property type="term" value="F:zinc ion binding"/>
    <property type="evidence" value="ECO:0007669"/>
    <property type="project" value="UniProtKB-UniRule"/>
</dbReference>
<dbReference type="GO" id="GO:0006508">
    <property type="term" value="P:proteolysis"/>
    <property type="evidence" value="ECO:0007669"/>
    <property type="project" value="UniProtKB-KW"/>
</dbReference>
<evidence type="ECO:0000313" key="10">
    <source>
        <dbReference type="Proteomes" id="UP000094527"/>
    </source>
</evidence>
<dbReference type="PANTHER" id="PTHR10127">
    <property type="entry name" value="DISCOIDIN, CUB, EGF, LAMININ , AND ZINC METALLOPROTEASE DOMAIN CONTAINING"/>
    <property type="match status" value="1"/>
</dbReference>
<evidence type="ECO:0000256" key="3">
    <source>
        <dbReference type="ARBA" id="ARBA00022801"/>
    </source>
</evidence>
<dbReference type="InterPro" id="IPR000726">
    <property type="entry name" value="Glyco_hydro_19_cat"/>
</dbReference>
<dbReference type="InterPro" id="IPR001506">
    <property type="entry name" value="Peptidase_M12A"/>
</dbReference>
<feature type="binding site" evidence="6">
    <location>
        <position position="540"/>
    </location>
    <ligand>
        <name>Zn(2+)</name>
        <dbReference type="ChEBI" id="CHEBI:29105"/>
        <note>catalytic</note>
    </ligand>
</feature>
<dbReference type="InterPro" id="IPR024079">
    <property type="entry name" value="MetalloPept_cat_dom_sf"/>
</dbReference>
<dbReference type="PRINTS" id="PR00480">
    <property type="entry name" value="ASTACIN"/>
</dbReference>
<feature type="binding site" evidence="6">
    <location>
        <position position="546"/>
    </location>
    <ligand>
        <name>Zn(2+)</name>
        <dbReference type="ChEBI" id="CHEBI:29105"/>
        <note>catalytic</note>
    </ligand>
</feature>
<gene>
    <name evidence="9" type="ORF">Ocin01_14073</name>
</gene>
<dbReference type="CDD" id="cd00325">
    <property type="entry name" value="chitinase_GH19"/>
    <property type="match status" value="1"/>
</dbReference>
<feature type="domain" description="Peptidase M12A" evidence="8">
    <location>
        <begin position="1"/>
        <end position="172"/>
    </location>
</feature>
<reference evidence="9 10" key="1">
    <citation type="journal article" date="2016" name="Genome Biol. Evol.">
        <title>Gene Family Evolution Reflects Adaptation to Soil Environmental Stressors in the Genome of the Collembolan Orchesella cincta.</title>
        <authorList>
            <person name="Faddeeva-Vakhrusheva A."/>
            <person name="Derks M.F."/>
            <person name="Anvar S.Y."/>
            <person name="Agamennone V."/>
            <person name="Suring W."/>
            <person name="Smit S."/>
            <person name="van Straalen N.M."/>
            <person name="Roelofs D."/>
        </authorList>
    </citation>
    <scope>NUCLEOTIDE SEQUENCE [LARGE SCALE GENOMIC DNA]</scope>
    <source>
        <tissue evidence="9">Mixed pool</tissue>
    </source>
</reference>
<comment type="caution">
    <text evidence="9">The sequence shown here is derived from an EMBL/GenBank/DDBJ whole genome shotgun (WGS) entry which is preliminary data.</text>
</comment>
<dbReference type="PANTHER" id="PTHR10127:SF780">
    <property type="entry name" value="METALLOENDOPEPTIDASE"/>
    <property type="match status" value="1"/>
</dbReference>
<dbReference type="InterPro" id="IPR006026">
    <property type="entry name" value="Peptidase_Metallo"/>
</dbReference>
<organism evidence="9 10">
    <name type="scientific">Orchesella cincta</name>
    <name type="common">Springtail</name>
    <name type="synonym">Podura cincta</name>
    <dbReference type="NCBI Taxonomy" id="48709"/>
    <lineage>
        <taxon>Eukaryota</taxon>
        <taxon>Metazoa</taxon>
        <taxon>Ecdysozoa</taxon>
        <taxon>Arthropoda</taxon>
        <taxon>Hexapoda</taxon>
        <taxon>Collembola</taxon>
        <taxon>Entomobryomorpha</taxon>
        <taxon>Entomobryoidea</taxon>
        <taxon>Orchesellidae</taxon>
        <taxon>Orchesellinae</taxon>
        <taxon>Orchesella</taxon>
    </lineage>
</organism>
<dbReference type="GO" id="GO:0004568">
    <property type="term" value="F:chitinase activity"/>
    <property type="evidence" value="ECO:0007669"/>
    <property type="project" value="InterPro"/>
</dbReference>
<evidence type="ECO:0000256" key="5">
    <source>
        <dbReference type="ARBA" id="ARBA00023049"/>
    </source>
</evidence>
<keyword evidence="2 6" id="KW-0479">Metal-binding</keyword>
<evidence type="ECO:0000259" key="8">
    <source>
        <dbReference type="PROSITE" id="PS51864"/>
    </source>
</evidence>
<dbReference type="PROSITE" id="PS51864">
    <property type="entry name" value="ASTACIN"/>
    <property type="match status" value="2"/>
</dbReference>
<dbReference type="InterPro" id="IPR034035">
    <property type="entry name" value="Astacin-like_dom"/>
</dbReference>
<dbReference type="GO" id="GO:0004222">
    <property type="term" value="F:metalloendopeptidase activity"/>
    <property type="evidence" value="ECO:0007669"/>
    <property type="project" value="UniProtKB-UniRule"/>
</dbReference>
<dbReference type="GO" id="GO:0016998">
    <property type="term" value="P:cell wall macromolecule catabolic process"/>
    <property type="evidence" value="ECO:0007669"/>
    <property type="project" value="InterPro"/>
</dbReference>
<dbReference type="EMBL" id="LJIJ01001190">
    <property type="protein sequence ID" value="ODM92610.1"/>
    <property type="molecule type" value="Genomic_DNA"/>
</dbReference>
<keyword evidence="3 6" id="KW-0378">Hydrolase</keyword>
<comment type="cofactor">
    <cofactor evidence="6 7">
        <name>Zn(2+)</name>
        <dbReference type="ChEBI" id="CHEBI:29105"/>
    </cofactor>
    <text evidence="6 7">Binds 1 zinc ion per subunit.</text>
</comment>
<dbReference type="SUPFAM" id="SSF53955">
    <property type="entry name" value="Lysozyme-like"/>
    <property type="match status" value="1"/>
</dbReference>